<dbReference type="EMBL" id="JBJKFK010000669">
    <property type="protein sequence ID" value="KAL3315766.1"/>
    <property type="molecule type" value="Genomic_DNA"/>
</dbReference>
<organism evidence="1 2">
    <name type="scientific">Cichlidogyrus casuarinus</name>
    <dbReference type="NCBI Taxonomy" id="1844966"/>
    <lineage>
        <taxon>Eukaryota</taxon>
        <taxon>Metazoa</taxon>
        <taxon>Spiralia</taxon>
        <taxon>Lophotrochozoa</taxon>
        <taxon>Platyhelminthes</taxon>
        <taxon>Monogenea</taxon>
        <taxon>Monopisthocotylea</taxon>
        <taxon>Dactylogyridea</taxon>
        <taxon>Ancyrocephalidae</taxon>
        <taxon>Cichlidogyrus</taxon>
    </lineage>
</organism>
<gene>
    <name evidence="1" type="ORF">Ciccas_005597</name>
</gene>
<proteinExistence type="predicted"/>
<keyword evidence="2" id="KW-1185">Reference proteome</keyword>
<dbReference type="Proteomes" id="UP001626550">
    <property type="component" value="Unassembled WGS sequence"/>
</dbReference>
<name>A0ABD2Q868_9PLAT</name>
<sequence>MIVIAFQCTGSGQCGEPQQLELDDGACQFAKSFKKNGFNMTFTSFTKGTQAYTQPGQLSQNEFSFNALAGTHEFPDKVNPRVEMAQFVNEEINIDHFSGNGDSLNDQVLIREHGISETDRTIEVPTISAAVFYDQLLTMEISVKNKQNGARLFTRILGPVVLNSEGQQRGIIFKNDTDEFQKGSNRICYELPYPELIQLNLVSKLKEEGEENFLNTMFQQPPNYIAMVPKNITAHPH</sequence>
<evidence type="ECO:0000313" key="2">
    <source>
        <dbReference type="Proteomes" id="UP001626550"/>
    </source>
</evidence>
<reference evidence="1 2" key="1">
    <citation type="submission" date="2024-11" db="EMBL/GenBank/DDBJ databases">
        <title>Adaptive evolution of stress response genes in parasites aligns with host niche diversity.</title>
        <authorList>
            <person name="Hahn C."/>
            <person name="Resl P."/>
        </authorList>
    </citation>
    <scope>NUCLEOTIDE SEQUENCE [LARGE SCALE GENOMIC DNA]</scope>
    <source>
        <strain evidence="1">EGGRZ-B1_66</strain>
        <tissue evidence="1">Body</tissue>
    </source>
</reference>
<evidence type="ECO:0000313" key="1">
    <source>
        <dbReference type="EMBL" id="KAL3315766.1"/>
    </source>
</evidence>
<protein>
    <submittedName>
        <fullName evidence="1">Uncharacterized protein</fullName>
    </submittedName>
</protein>
<accession>A0ABD2Q868</accession>
<comment type="caution">
    <text evidence="1">The sequence shown here is derived from an EMBL/GenBank/DDBJ whole genome shotgun (WGS) entry which is preliminary data.</text>
</comment>
<dbReference type="AlphaFoldDB" id="A0ABD2Q868"/>